<protein>
    <recommendedName>
        <fullName evidence="1">F-box domain-containing protein</fullName>
    </recommendedName>
</protein>
<accession>A0AAV9WAP8</accession>
<dbReference type="AlphaFoldDB" id="A0AAV9WAP8"/>
<dbReference type="InterPro" id="IPR001810">
    <property type="entry name" value="F-box_dom"/>
</dbReference>
<dbReference type="InterPro" id="IPR036047">
    <property type="entry name" value="F-box-like_dom_sf"/>
</dbReference>
<dbReference type="EMBL" id="JAVHJL010000004">
    <property type="protein sequence ID" value="KAK6504583.1"/>
    <property type="molecule type" value="Genomic_DNA"/>
</dbReference>
<evidence type="ECO:0000313" key="2">
    <source>
        <dbReference type="EMBL" id="KAK6504583.1"/>
    </source>
</evidence>
<comment type="caution">
    <text evidence="2">The sequence shown here is derived from an EMBL/GenBank/DDBJ whole genome shotgun (WGS) entry which is preliminary data.</text>
</comment>
<dbReference type="PROSITE" id="PS50181">
    <property type="entry name" value="FBOX"/>
    <property type="match status" value="1"/>
</dbReference>
<sequence>MPITTFPSELLINIFSFLPWQDHLAASKVCRLWSSIFLSEPTKSYRYVRINPQAAPYPRIHNLFLNIGLECTIDIFTGHISKIIFVRNEDEGITDDQDRQEATLDLRDTGIIQEPLLHFQGWRYEDEIREKEWKMGVCIMWNQLGYEYGGQKDRQIYRQDWFNFVQNDGHGEIAGDIIRGEVDMDISVEAFIGILCRHILKFDALKVPGKTDMRLRLGMYDRMGIVIIRNVHEVSGVFDLSLDHVGRMCVGDKAWIDE</sequence>
<organism evidence="2 3">
    <name type="scientific">Arthrobotrys musiformis</name>
    <dbReference type="NCBI Taxonomy" id="47236"/>
    <lineage>
        <taxon>Eukaryota</taxon>
        <taxon>Fungi</taxon>
        <taxon>Dikarya</taxon>
        <taxon>Ascomycota</taxon>
        <taxon>Pezizomycotina</taxon>
        <taxon>Orbiliomycetes</taxon>
        <taxon>Orbiliales</taxon>
        <taxon>Orbiliaceae</taxon>
        <taxon>Arthrobotrys</taxon>
    </lineage>
</organism>
<dbReference type="SUPFAM" id="SSF81383">
    <property type="entry name" value="F-box domain"/>
    <property type="match status" value="1"/>
</dbReference>
<reference evidence="2 3" key="1">
    <citation type="submission" date="2023-08" db="EMBL/GenBank/DDBJ databases">
        <authorList>
            <person name="Palmer J.M."/>
        </authorList>
    </citation>
    <scope>NUCLEOTIDE SEQUENCE [LARGE SCALE GENOMIC DNA]</scope>
    <source>
        <strain evidence="2 3">TWF481</strain>
    </source>
</reference>
<dbReference type="Proteomes" id="UP001370758">
    <property type="component" value="Unassembled WGS sequence"/>
</dbReference>
<dbReference type="Pfam" id="PF12937">
    <property type="entry name" value="F-box-like"/>
    <property type="match status" value="1"/>
</dbReference>
<dbReference type="Gene3D" id="1.20.1280.50">
    <property type="match status" value="1"/>
</dbReference>
<evidence type="ECO:0000313" key="3">
    <source>
        <dbReference type="Proteomes" id="UP001370758"/>
    </source>
</evidence>
<feature type="domain" description="F-box" evidence="1">
    <location>
        <begin position="1"/>
        <end position="48"/>
    </location>
</feature>
<name>A0AAV9WAP8_9PEZI</name>
<proteinExistence type="predicted"/>
<dbReference type="SMART" id="SM00256">
    <property type="entry name" value="FBOX"/>
    <property type="match status" value="1"/>
</dbReference>
<evidence type="ECO:0000259" key="1">
    <source>
        <dbReference type="PROSITE" id="PS50181"/>
    </source>
</evidence>
<gene>
    <name evidence="2" type="ORF">TWF481_006522</name>
</gene>
<keyword evidence="3" id="KW-1185">Reference proteome</keyword>